<keyword evidence="6 9" id="KW-0496">Mitochondrion</keyword>
<dbReference type="EMBL" id="UYJE01003833">
    <property type="protein sequence ID" value="VDI22693.1"/>
    <property type="molecule type" value="Genomic_DNA"/>
</dbReference>
<keyword evidence="3 9" id="KW-0489">Methyltransferase</keyword>
<dbReference type="GO" id="GO:0032981">
    <property type="term" value="P:mitochondrial respiratory chain complex I assembly"/>
    <property type="evidence" value="ECO:0007669"/>
    <property type="project" value="TreeGrafter"/>
</dbReference>
<dbReference type="OrthoDB" id="438553at2759"/>
<evidence type="ECO:0000256" key="1">
    <source>
        <dbReference type="ARBA" id="ARBA00004173"/>
    </source>
</evidence>
<evidence type="ECO:0000256" key="2">
    <source>
        <dbReference type="ARBA" id="ARBA00005891"/>
    </source>
</evidence>
<comment type="caution">
    <text evidence="10">The sequence shown here is derived from an EMBL/GenBank/DDBJ whole genome shotgun (WGS) entry which is preliminary data.</text>
</comment>
<dbReference type="InterPro" id="IPR038375">
    <property type="entry name" value="NDUFAF7_sf"/>
</dbReference>
<dbReference type="Pfam" id="PF02636">
    <property type="entry name" value="Methyltransf_28"/>
    <property type="match status" value="1"/>
</dbReference>
<dbReference type="PANTHER" id="PTHR12049">
    <property type="entry name" value="PROTEIN ARGININE METHYLTRANSFERASE NDUFAF7, MITOCHONDRIAL"/>
    <property type="match status" value="1"/>
</dbReference>
<dbReference type="FunFam" id="3.40.50.12710:FF:000001">
    <property type="entry name" value="Protein arginine methyltransferase NDUFAF7"/>
    <property type="match status" value="1"/>
</dbReference>
<evidence type="ECO:0000256" key="5">
    <source>
        <dbReference type="ARBA" id="ARBA00022946"/>
    </source>
</evidence>
<dbReference type="EC" id="2.1.1.320" evidence="9"/>
<evidence type="ECO:0000256" key="8">
    <source>
        <dbReference type="ARBA" id="ARBA00054758"/>
    </source>
</evidence>
<dbReference type="AlphaFoldDB" id="A0A8B6DRV2"/>
<comment type="similarity">
    <text evidence="2 9">Belongs to the NDUFAF7 family.</text>
</comment>
<evidence type="ECO:0000256" key="9">
    <source>
        <dbReference type="RuleBase" id="RU364114"/>
    </source>
</evidence>
<organism evidence="10 11">
    <name type="scientific">Mytilus galloprovincialis</name>
    <name type="common">Mediterranean mussel</name>
    <dbReference type="NCBI Taxonomy" id="29158"/>
    <lineage>
        <taxon>Eukaryota</taxon>
        <taxon>Metazoa</taxon>
        <taxon>Spiralia</taxon>
        <taxon>Lophotrochozoa</taxon>
        <taxon>Mollusca</taxon>
        <taxon>Bivalvia</taxon>
        <taxon>Autobranchia</taxon>
        <taxon>Pteriomorphia</taxon>
        <taxon>Mytilida</taxon>
        <taxon>Mytiloidea</taxon>
        <taxon>Mytilidae</taxon>
        <taxon>Mytilinae</taxon>
        <taxon>Mytilus</taxon>
    </lineage>
</organism>
<name>A0A8B6DRV2_MYTGA</name>
<keyword evidence="4 9" id="KW-0808">Transferase</keyword>
<gene>
    <name evidence="10" type="ORF">MGAL_10B012465</name>
</gene>
<protein>
    <recommendedName>
        <fullName evidence="9">Protein arginine methyltransferase NDUFAF7</fullName>
        <ecNumber evidence="9">2.1.1.320</ecNumber>
    </recommendedName>
</protein>
<keyword evidence="10" id="KW-0830">Ubiquinone</keyword>
<dbReference type="Proteomes" id="UP000596742">
    <property type="component" value="Unassembled WGS sequence"/>
</dbReference>
<dbReference type="Gene3D" id="3.40.50.12710">
    <property type="match status" value="1"/>
</dbReference>
<reference evidence="10" key="1">
    <citation type="submission" date="2018-11" db="EMBL/GenBank/DDBJ databases">
        <authorList>
            <person name="Alioto T."/>
            <person name="Alioto T."/>
        </authorList>
    </citation>
    <scope>NUCLEOTIDE SEQUENCE</scope>
</reference>
<evidence type="ECO:0000256" key="3">
    <source>
        <dbReference type="ARBA" id="ARBA00022603"/>
    </source>
</evidence>
<keyword evidence="5" id="KW-0809">Transit peptide</keyword>
<dbReference type="GO" id="GO:0032259">
    <property type="term" value="P:methylation"/>
    <property type="evidence" value="ECO:0007669"/>
    <property type="project" value="UniProtKB-KW"/>
</dbReference>
<dbReference type="InterPro" id="IPR003788">
    <property type="entry name" value="NDUFAF7"/>
</dbReference>
<dbReference type="InterPro" id="IPR029063">
    <property type="entry name" value="SAM-dependent_MTases_sf"/>
</dbReference>
<dbReference type="PANTHER" id="PTHR12049:SF7">
    <property type="entry name" value="PROTEIN ARGININE METHYLTRANSFERASE NDUFAF7, MITOCHONDRIAL"/>
    <property type="match status" value="1"/>
</dbReference>
<proteinExistence type="inferred from homology"/>
<evidence type="ECO:0000313" key="11">
    <source>
        <dbReference type="Proteomes" id="UP000596742"/>
    </source>
</evidence>
<comment type="subcellular location">
    <subcellularLocation>
        <location evidence="1 9">Mitochondrion</location>
    </subcellularLocation>
</comment>
<evidence type="ECO:0000313" key="10">
    <source>
        <dbReference type="EMBL" id="VDI22693.1"/>
    </source>
</evidence>
<dbReference type="GO" id="GO:0035243">
    <property type="term" value="F:protein-arginine omega-N symmetric methyltransferase activity"/>
    <property type="evidence" value="ECO:0007669"/>
    <property type="project" value="UniProtKB-EC"/>
</dbReference>
<sequence>MSSLTFSKITHCVLGRNGLGLFKHGRSYCTKLKENKIMKGLMNKIKATGPLTVADYMREVLTSPSEGYYMTRDVFGQEGDFITSPEISQMFGEMIGIWFVDEWMKNKSPSPVQLVELGPGRGTLADDVLRVFKNFPEINESVSLHMVEISPVLAQIQIEKLTGVKLTSEQASRLTDGYNSSDLETPDSSEKISKHYYQCKTKYGINAYWYKLLHDVPSEHSLYLAHEFFDALPICKFQKTADKGWCEVMIDINPVTESTNQFRYVLSPGATPNSTGYLRHIRPADRREHIEVAPYSGVIILQIAERIKQNGGCALIADYGHDGDKTDTLRSFKQHRLHDVLCDPGTADLTADVDFSFFRHLCLSTKAISPFGPISQREFLQNMGIHLRLKMLLHNKDQATKKTLISGFDMITNPEKMGDRFKFFAMLQKKDYDDPPSGFNKLSFQYPVK</sequence>
<evidence type="ECO:0000256" key="7">
    <source>
        <dbReference type="ARBA" id="ARBA00048612"/>
    </source>
</evidence>
<comment type="catalytic activity">
    <reaction evidence="7 9">
        <text>L-arginyl-[protein] + 2 S-adenosyl-L-methionine = N(omega),N(omega)'-dimethyl-L-arginyl-[protein] + 2 S-adenosyl-L-homocysteine + 2 H(+)</text>
        <dbReference type="Rhea" id="RHEA:48108"/>
        <dbReference type="Rhea" id="RHEA-COMP:10532"/>
        <dbReference type="Rhea" id="RHEA-COMP:11992"/>
        <dbReference type="ChEBI" id="CHEBI:15378"/>
        <dbReference type="ChEBI" id="CHEBI:29965"/>
        <dbReference type="ChEBI" id="CHEBI:57856"/>
        <dbReference type="ChEBI" id="CHEBI:59789"/>
        <dbReference type="ChEBI" id="CHEBI:88221"/>
        <dbReference type="EC" id="2.1.1.320"/>
    </reaction>
</comment>
<keyword evidence="11" id="KW-1185">Reference proteome</keyword>
<accession>A0A8B6DRV2</accession>
<dbReference type="SUPFAM" id="SSF53335">
    <property type="entry name" value="S-adenosyl-L-methionine-dependent methyltransferases"/>
    <property type="match status" value="1"/>
</dbReference>
<comment type="function">
    <text evidence="8">Arginine methyltransferase involved in the assembly or stability of mitochondrial NADH:ubiquinone oxidoreductase complex (complex I). Acts by mediating symmetric dimethylation of 'Arg-118' of NDUFS2 after it assembles into the complex I, stabilizing the early intermediate complex.</text>
</comment>
<evidence type="ECO:0000256" key="4">
    <source>
        <dbReference type="ARBA" id="ARBA00022679"/>
    </source>
</evidence>
<evidence type="ECO:0000256" key="6">
    <source>
        <dbReference type="ARBA" id="ARBA00023128"/>
    </source>
</evidence>
<dbReference type="GO" id="GO:0005739">
    <property type="term" value="C:mitochondrion"/>
    <property type="evidence" value="ECO:0007669"/>
    <property type="project" value="UniProtKB-SubCell"/>
</dbReference>